<organism evidence="1 2">
    <name type="scientific">Roseomonas alba</name>
    <dbReference type="NCBI Taxonomy" id="2846776"/>
    <lineage>
        <taxon>Bacteria</taxon>
        <taxon>Pseudomonadati</taxon>
        <taxon>Pseudomonadota</taxon>
        <taxon>Alphaproteobacteria</taxon>
        <taxon>Acetobacterales</taxon>
        <taxon>Roseomonadaceae</taxon>
        <taxon>Roseomonas</taxon>
    </lineage>
</organism>
<keyword evidence="2" id="KW-1185">Reference proteome</keyword>
<evidence type="ECO:0000313" key="2">
    <source>
        <dbReference type="Proteomes" id="UP001196565"/>
    </source>
</evidence>
<reference evidence="1 2" key="1">
    <citation type="submission" date="2021-07" db="EMBL/GenBank/DDBJ databases">
        <authorList>
            <person name="So Y."/>
        </authorList>
    </citation>
    <scope>NUCLEOTIDE SEQUENCE [LARGE SCALE GENOMIC DNA]</scope>
    <source>
        <strain evidence="1 2">HJA6</strain>
    </source>
</reference>
<proteinExistence type="predicted"/>
<evidence type="ECO:0000313" key="1">
    <source>
        <dbReference type="EMBL" id="MBW6397382.1"/>
    </source>
</evidence>
<gene>
    <name evidence="1" type="ORF">KPL78_05940</name>
</gene>
<dbReference type="Proteomes" id="UP001196565">
    <property type="component" value="Unassembled WGS sequence"/>
</dbReference>
<dbReference type="EMBL" id="JAHYBZ010000002">
    <property type="protein sequence ID" value="MBW6397382.1"/>
    <property type="molecule type" value="Genomic_DNA"/>
</dbReference>
<name>A0ABS7A6J3_9PROT</name>
<sequence length="106" mass="11236">MTHGRTLGFVALTLTLGLAGWMTFAAGRPAIAPAAAAAAPPDLQDLIGGRASAGEGAFRQRGFVLARLRGLTAYWWQPSSERCVRSETTQGLYRSLDPVAASTCWN</sequence>
<accession>A0ABS7A6J3</accession>
<dbReference type="RefSeq" id="WP_219762004.1">
    <property type="nucleotide sequence ID" value="NZ_JAHYBZ010000002.1"/>
</dbReference>
<comment type="caution">
    <text evidence="1">The sequence shown here is derived from an EMBL/GenBank/DDBJ whole genome shotgun (WGS) entry which is preliminary data.</text>
</comment>
<protein>
    <submittedName>
        <fullName evidence="1">Uncharacterized protein</fullName>
    </submittedName>
</protein>